<dbReference type="AlphaFoldDB" id="A0A915DYU9"/>
<dbReference type="WBParaSite" id="jg25131">
    <property type="protein sequence ID" value="jg25131"/>
    <property type="gene ID" value="jg25131"/>
</dbReference>
<proteinExistence type="predicted"/>
<evidence type="ECO:0000313" key="3">
    <source>
        <dbReference type="WBParaSite" id="jg25131"/>
    </source>
</evidence>
<evidence type="ECO:0000313" key="2">
    <source>
        <dbReference type="Proteomes" id="UP000887574"/>
    </source>
</evidence>
<organism evidence="2 3">
    <name type="scientific">Ditylenchus dipsaci</name>
    <dbReference type="NCBI Taxonomy" id="166011"/>
    <lineage>
        <taxon>Eukaryota</taxon>
        <taxon>Metazoa</taxon>
        <taxon>Ecdysozoa</taxon>
        <taxon>Nematoda</taxon>
        <taxon>Chromadorea</taxon>
        <taxon>Rhabditida</taxon>
        <taxon>Tylenchina</taxon>
        <taxon>Tylenchomorpha</taxon>
        <taxon>Sphaerularioidea</taxon>
        <taxon>Anguinidae</taxon>
        <taxon>Anguininae</taxon>
        <taxon>Ditylenchus</taxon>
    </lineage>
</organism>
<evidence type="ECO:0000256" key="1">
    <source>
        <dbReference type="SAM" id="Coils"/>
    </source>
</evidence>
<dbReference type="Proteomes" id="UP000887574">
    <property type="component" value="Unplaced"/>
</dbReference>
<reference evidence="3" key="1">
    <citation type="submission" date="2022-11" db="UniProtKB">
        <authorList>
            <consortium name="WormBaseParasite"/>
        </authorList>
    </citation>
    <scope>IDENTIFICATION</scope>
</reference>
<sequence>METAVIEALKEESVDEIEDEDTLHLMLNQQFHSILNTERQLKQLIQEKDSFKNKARLLDQIPIRSDHLMSALSKAIDSSEHMESELSKCRKLLDTFSGKSKTKANKQEMFFHRMNLLLEKNN</sequence>
<keyword evidence="1" id="KW-0175">Coiled coil</keyword>
<keyword evidence="2" id="KW-1185">Reference proteome</keyword>
<protein>
    <submittedName>
        <fullName evidence="3">Uncharacterized protein</fullName>
    </submittedName>
</protein>
<accession>A0A915DYU9</accession>
<name>A0A915DYU9_9BILA</name>
<feature type="coiled-coil region" evidence="1">
    <location>
        <begin position="34"/>
        <end position="61"/>
    </location>
</feature>